<protein>
    <submittedName>
        <fullName evidence="1">Uncharacterized protein</fullName>
    </submittedName>
</protein>
<comment type="caution">
    <text evidence="1">The sequence shown here is derived from an EMBL/GenBank/DDBJ whole genome shotgun (WGS) entry which is preliminary data.</text>
</comment>
<reference evidence="1 2" key="1">
    <citation type="submission" date="2018-02" db="EMBL/GenBank/DDBJ databases">
        <title>Fusarium culmorum secondary metabolites in fungal-bacterial-plant interactions.</title>
        <authorList>
            <person name="Schmidt R."/>
        </authorList>
    </citation>
    <scope>NUCLEOTIDE SEQUENCE [LARGE SCALE GENOMIC DNA]</scope>
    <source>
        <strain evidence="1 2">PV</strain>
    </source>
</reference>
<evidence type="ECO:0000313" key="2">
    <source>
        <dbReference type="Proteomes" id="UP000241587"/>
    </source>
</evidence>
<dbReference type="Proteomes" id="UP000241587">
    <property type="component" value="Unassembled WGS sequence"/>
</dbReference>
<keyword evidence="2" id="KW-1185">Reference proteome</keyword>
<sequence>MGGCCVEPQIATPVRFPRRFSDNDLSGLYMSRELLPVSRDNLTCALQVDLRGDPAMGRRSGSRFFWSTSQVNSNSSSQFMCGLVQLGDPALDELRCAIALTATSN</sequence>
<evidence type="ECO:0000313" key="1">
    <source>
        <dbReference type="EMBL" id="PTD06884.1"/>
    </source>
</evidence>
<dbReference type="AlphaFoldDB" id="A0A2T4GTJ9"/>
<organism evidence="1 2">
    <name type="scientific">Fusarium culmorum</name>
    <dbReference type="NCBI Taxonomy" id="5516"/>
    <lineage>
        <taxon>Eukaryota</taxon>
        <taxon>Fungi</taxon>
        <taxon>Dikarya</taxon>
        <taxon>Ascomycota</taxon>
        <taxon>Pezizomycotina</taxon>
        <taxon>Sordariomycetes</taxon>
        <taxon>Hypocreomycetidae</taxon>
        <taxon>Hypocreales</taxon>
        <taxon>Nectriaceae</taxon>
        <taxon>Fusarium</taxon>
    </lineage>
</organism>
<gene>
    <name evidence="1" type="ORF">FCULG_00007157</name>
</gene>
<accession>A0A2T4GTJ9</accession>
<dbReference type="OrthoDB" id="10512039at2759"/>
<name>A0A2T4GTJ9_FUSCU</name>
<dbReference type="EMBL" id="PVEM01000006">
    <property type="protein sequence ID" value="PTD06884.1"/>
    <property type="molecule type" value="Genomic_DNA"/>
</dbReference>
<proteinExistence type="predicted"/>